<evidence type="ECO:0008006" key="4">
    <source>
        <dbReference type="Google" id="ProtNLM"/>
    </source>
</evidence>
<feature type="signal peptide" evidence="1">
    <location>
        <begin position="1"/>
        <end position="17"/>
    </location>
</feature>
<sequence length="184" mass="20077">MKILWFLLLGLSAPLSACVHASHGVHGMVVLQVDHQLIASHLPLPFGKHAHQIVLQISAELPAEIRLALQQKNLVTLEPEAFALQDLQQGKLTSFNAKLYLGHFERGGQALGDVKVSVQRKLLDQAVGSVSARHQPYRIALPGGELLVNPIKGEGDVDEISYQAKGKAVEPLYFERADFAPQAK</sequence>
<keyword evidence="1" id="KW-0732">Signal</keyword>
<gene>
    <name evidence="2" type="ORF">EIK76_13635</name>
</gene>
<evidence type="ECO:0000256" key="1">
    <source>
        <dbReference type="SAM" id="SignalP"/>
    </source>
</evidence>
<organism evidence="2 3">
    <name type="scientific">Rheinheimera mesophila</name>
    <dbReference type="NCBI Taxonomy" id="1547515"/>
    <lineage>
        <taxon>Bacteria</taxon>
        <taxon>Pseudomonadati</taxon>
        <taxon>Pseudomonadota</taxon>
        <taxon>Gammaproteobacteria</taxon>
        <taxon>Chromatiales</taxon>
        <taxon>Chromatiaceae</taxon>
        <taxon>Rheinheimera</taxon>
    </lineage>
</organism>
<keyword evidence="3" id="KW-1185">Reference proteome</keyword>
<dbReference type="Proteomes" id="UP000276260">
    <property type="component" value="Unassembled WGS sequence"/>
</dbReference>
<name>A0A3P3QGN4_9GAMM</name>
<dbReference type="RefSeq" id="WP_046518450.1">
    <property type="nucleotide sequence ID" value="NZ_LAVS01000002.1"/>
</dbReference>
<proteinExistence type="predicted"/>
<feature type="chain" id="PRO_5018582194" description="DUF2796 domain-containing protein" evidence="1">
    <location>
        <begin position="18"/>
        <end position="184"/>
    </location>
</feature>
<dbReference type="OrthoDB" id="5770735at2"/>
<protein>
    <recommendedName>
        <fullName evidence="4">DUF2796 domain-containing protein</fullName>
    </recommendedName>
</protein>
<comment type="caution">
    <text evidence="2">The sequence shown here is derived from an EMBL/GenBank/DDBJ whole genome shotgun (WGS) entry which is preliminary data.</text>
</comment>
<accession>A0A3P3QGN4</accession>
<dbReference type="AlphaFoldDB" id="A0A3P3QGN4"/>
<reference evidence="2 3" key="1">
    <citation type="submission" date="2018-11" db="EMBL/GenBank/DDBJ databases">
        <title>Draft genome analysis of Rheinheimera mesophila isolated from an industrial waste site.</title>
        <authorList>
            <person name="Yu Q."/>
            <person name="Qi Y."/>
            <person name="Zhang H."/>
            <person name="Lu Y."/>
            <person name="Pu J."/>
        </authorList>
    </citation>
    <scope>NUCLEOTIDE SEQUENCE [LARGE SCALE GENOMIC DNA]</scope>
    <source>
        <strain evidence="2 3">IITR13</strain>
    </source>
</reference>
<evidence type="ECO:0000313" key="2">
    <source>
        <dbReference type="EMBL" id="RRJ19493.1"/>
    </source>
</evidence>
<dbReference type="EMBL" id="RRCF01000004">
    <property type="protein sequence ID" value="RRJ19493.1"/>
    <property type="molecule type" value="Genomic_DNA"/>
</dbReference>
<evidence type="ECO:0000313" key="3">
    <source>
        <dbReference type="Proteomes" id="UP000276260"/>
    </source>
</evidence>